<dbReference type="RefSeq" id="WP_395806639.1">
    <property type="nucleotide sequence ID" value="NZ_CP043494.1"/>
</dbReference>
<name>A0ABY9X0P6_9BACT</name>
<dbReference type="Pfam" id="PF03283">
    <property type="entry name" value="PAE"/>
    <property type="match status" value="1"/>
</dbReference>
<keyword evidence="1" id="KW-0732">Signal</keyword>
<keyword evidence="3" id="KW-1185">Reference proteome</keyword>
<evidence type="ECO:0000256" key="1">
    <source>
        <dbReference type="SAM" id="SignalP"/>
    </source>
</evidence>
<feature type="signal peptide" evidence="1">
    <location>
        <begin position="1"/>
        <end position="22"/>
    </location>
</feature>
<dbReference type="PANTHER" id="PTHR21562:SF83">
    <property type="entry name" value="PECTIN ACETYLESTERASE 4"/>
    <property type="match status" value="1"/>
</dbReference>
<evidence type="ECO:0000313" key="3">
    <source>
        <dbReference type="Proteomes" id="UP001611383"/>
    </source>
</evidence>
<dbReference type="Proteomes" id="UP001611383">
    <property type="component" value="Chromosome"/>
</dbReference>
<gene>
    <name evidence="2" type="ORF">F0U60_36290</name>
</gene>
<organism evidence="2 3">
    <name type="scientific">Archangium minus</name>
    <dbReference type="NCBI Taxonomy" id="83450"/>
    <lineage>
        <taxon>Bacteria</taxon>
        <taxon>Pseudomonadati</taxon>
        <taxon>Myxococcota</taxon>
        <taxon>Myxococcia</taxon>
        <taxon>Myxococcales</taxon>
        <taxon>Cystobacterineae</taxon>
        <taxon>Archangiaceae</taxon>
        <taxon>Archangium</taxon>
    </lineage>
</organism>
<evidence type="ECO:0000313" key="2">
    <source>
        <dbReference type="EMBL" id="WNG48975.1"/>
    </source>
</evidence>
<sequence length="438" mass="49627">MKSHLLLGLLAAAAVPPSVARAEVLVDGIVEVLVDGGNNYNWEKVELPGTKCGNGSQYKFFITRSTTGSKNLMFFFEGGGACWDYDTCSGRAGLLGAANPNGITDDYMKQFTAKYVSPIVNGADPGLPFRSRTDIATKDWNIVYMPYCTGDVHVGNNTVTYTDPTGQQPPLPWHHYGYTNSLAAINYAKTQFPNVQKLLVTGFSAGGTATSSSYYFVRRIINPARGYFLNDSGPIYLAPNVNDRSRPLHDKIRQSWNLDSVFNQFPASFDRNNLGTINRMLAMEFPNDQLAYTAYSRDYNYSRFSYERFYTPNDQETVLRYWKEDQDKLVAELKLYNNYSYFIPYSRPINASHCSTIITFIGAHACERMEKKHNWYEYIPEPWQSYKCYSEFVPMDVFLHRFINENQRVRIYEPANGYNDEDPGMDIVAPLINGALGG</sequence>
<accession>A0ABY9X0P6</accession>
<reference evidence="2 3" key="1">
    <citation type="submission" date="2019-08" db="EMBL/GenBank/DDBJ databases">
        <title>Archangium and Cystobacter genomes.</title>
        <authorList>
            <person name="Chen I.-C.K."/>
            <person name="Wielgoss S."/>
        </authorList>
    </citation>
    <scope>NUCLEOTIDE SEQUENCE [LARGE SCALE GENOMIC DNA]</scope>
    <source>
        <strain evidence="2 3">Cbm 6</strain>
    </source>
</reference>
<evidence type="ECO:0008006" key="4">
    <source>
        <dbReference type="Google" id="ProtNLM"/>
    </source>
</evidence>
<dbReference type="InterPro" id="IPR004963">
    <property type="entry name" value="PAE/NOTUM"/>
</dbReference>
<feature type="chain" id="PRO_5047195622" description="Pectinacetylesterase" evidence="1">
    <location>
        <begin position="23"/>
        <end position="438"/>
    </location>
</feature>
<dbReference type="EMBL" id="CP043494">
    <property type="protein sequence ID" value="WNG48975.1"/>
    <property type="molecule type" value="Genomic_DNA"/>
</dbReference>
<protein>
    <recommendedName>
        <fullName evidence="4">Pectinacetylesterase</fullName>
    </recommendedName>
</protein>
<dbReference type="PANTHER" id="PTHR21562">
    <property type="entry name" value="NOTUM-RELATED"/>
    <property type="match status" value="1"/>
</dbReference>
<proteinExistence type="predicted"/>